<feature type="region of interest" description="Disordered" evidence="5">
    <location>
        <begin position="948"/>
        <end position="971"/>
    </location>
</feature>
<dbReference type="GO" id="GO:0004402">
    <property type="term" value="F:histone acetyltransferase activity"/>
    <property type="evidence" value="ECO:0007669"/>
    <property type="project" value="InterPro"/>
</dbReference>
<feature type="compositionally biased region" description="Acidic residues" evidence="5">
    <location>
        <begin position="805"/>
        <end position="814"/>
    </location>
</feature>
<proteinExistence type="predicted"/>
<evidence type="ECO:0000256" key="4">
    <source>
        <dbReference type="PROSITE-ProRule" id="PRU00035"/>
    </source>
</evidence>
<dbReference type="Pfam" id="PF00439">
    <property type="entry name" value="Bromodomain"/>
    <property type="match status" value="1"/>
</dbReference>
<evidence type="ECO:0000259" key="6">
    <source>
        <dbReference type="PROSITE" id="PS50014"/>
    </source>
</evidence>
<dbReference type="AlphaFoldDB" id="A0AAD5Y863"/>
<evidence type="ECO:0000256" key="2">
    <source>
        <dbReference type="ARBA" id="ARBA00023117"/>
    </source>
</evidence>
<gene>
    <name evidence="7" type="ORF">HK103_004505</name>
</gene>
<sequence>MSTVNYLFGNVDKSGKLEQNELEEDLREILNSEETAEYLNRQLSTLDLEQVSSKGGDESQRVQPNEDAVDYTDIQELAEDIAPKPAPLQPAFFKPVQLPVFTAPAPKPVVIHTGRLKFSEIFASHVAPVTKTYRNKVLVTTVDDGYELGKNEFELFKKPMAYRFQKEPEPEVVEEEEEEHVSLPRSPKVEEAFGDASIALSSVMLDHWEEKVIWEGDDANMEHLPAKSIKMFRNEHLEDDSWVDAIYWESEEPYKPIEFHMNDPTLVMLQSEVDAVTKPDPEKMKASMYKKAPDGKVIDKFNISEDWKYETVKQKLDRIRQTHGPVKLQHSIPAVKLHPHYFKPLLHVKELRSFHRPSIKFTPTPPITFSKVKAMKKKKLKEIDPGELMRTPKDVSLKDNCKFVLVEYSEEYPPCVQAIGMASLIYNYYRKKEEKDNFVPKMANGGAFILEAVDVSPFFGFGDVKPGQTIQVLYNNLFRAPIFIQDVAQTDFLAIRHTYQGVTRYYLRDIPNVYVAGQTYPVQEVPRPQARKITQALKMRLQVVGYRLMLKDPHRRLQYEKLRRHFPMFSDAQIRQKLKEFAQYLKKGENTGWWKLKNNLILPDEEGIRKMVTPESICLQHSTLVGQQRLHDAGYGLEDFKEIDDDDGENESHLDIELQLAPWITTKNFIIAATGKGMVQLFGPGDPTGCGEGFSYIRASMKEMFFHHGETEETRNAFIDKKKESTFHKYSIVEQQKVYRQEIERIWTNQLNSLSARVDKRDEEMESLWNKKSQLENEEEKERQIQFGYDADNLAQPSSPPQIEPEPDNDDQGTEADGQSVPGSTLANKNKMLVINRLIKNETGGYDWKSEVITDGRVIIAYLRHRKLIEAPPTYPTIEGVPQTDTDEKARRKRRTEAHIVKLQIKQGKRPPIDDEDLSESELPPEVVQKPLPVVLKIPLLAIGEEKDKKKKRQNANEFANPPKTVTKRRTSPECDLAELLAKLLNDLIVIPEAAPFLVPVSQFNFPDYYDIVKNPICLEQIRDKVKNFHFQSAQTFLDDVKLLYSNCNLYNGPAHPLTTIAKNMVNQVETAIQNDIEKFTAVEQEITKQNSNEHAATNDMAVDNP</sequence>
<feature type="region of interest" description="Disordered" evidence="5">
    <location>
        <begin position="877"/>
        <end position="896"/>
    </location>
</feature>
<evidence type="ECO:0000256" key="1">
    <source>
        <dbReference type="ARBA" id="ARBA00004123"/>
    </source>
</evidence>
<evidence type="ECO:0000256" key="5">
    <source>
        <dbReference type="SAM" id="MobiDB-lite"/>
    </source>
</evidence>
<dbReference type="PROSITE" id="PS50014">
    <property type="entry name" value="BROMODOMAIN_2"/>
    <property type="match status" value="1"/>
</dbReference>
<dbReference type="EMBL" id="JADGKB010000038">
    <property type="protein sequence ID" value="KAJ3257430.1"/>
    <property type="molecule type" value="Genomic_DNA"/>
</dbReference>
<organism evidence="7 8">
    <name type="scientific">Boothiomyces macroporosus</name>
    <dbReference type="NCBI Taxonomy" id="261099"/>
    <lineage>
        <taxon>Eukaryota</taxon>
        <taxon>Fungi</taxon>
        <taxon>Fungi incertae sedis</taxon>
        <taxon>Chytridiomycota</taxon>
        <taxon>Chytridiomycota incertae sedis</taxon>
        <taxon>Chytridiomycetes</taxon>
        <taxon>Rhizophydiales</taxon>
        <taxon>Terramycetaceae</taxon>
        <taxon>Boothiomyces</taxon>
    </lineage>
</organism>
<dbReference type="InterPro" id="IPR040240">
    <property type="entry name" value="TAF1"/>
</dbReference>
<dbReference type="SUPFAM" id="SSF47370">
    <property type="entry name" value="Bromodomain"/>
    <property type="match status" value="1"/>
</dbReference>
<keyword evidence="3" id="KW-0539">Nucleus</keyword>
<protein>
    <recommendedName>
        <fullName evidence="6">Bromo domain-containing protein</fullName>
    </recommendedName>
</protein>
<dbReference type="PANTHER" id="PTHR13900:SF0">
    <property type="entry name" value="TRANSCRIPTION INITIATION FACTOR TFIID SUBUNIT 1"/>
    <property type="match status" value="1"/>
</dbReference>
<comment type="caution">
    <text evidence="7">The sequence shown here is derived from an EMBL/GenBank/DDBJ whole genome shotgun (WGS) entry which is preliminary data.</text>
</comment>
<dbReference type="PRINTS" id="PR00503">
    <property type="entry name" value="BROMODOMAIN"/>
</dbReference>
<dbReference type="Gene3D" id="1.20.920.10">
    <property type="entry name" value="Bromodomain-like"/>
    <property type="match status" value="1"/>
</dbReference>
<dbReference type="Proteomes" id="UP001210925">
    <property type="component" value="Unassembled WGS sequence"/>
</dbReference>
<evidence type="ECO:0000256" key="3">
    <source>
        <dbReference type="ARBA" id="ARBA00023242"/>
    </source>
</evidence>
<dbReference type="GO" id="GO:0017025">
    <property type="term" value="F:TBP-class protein binding"/>
    <property type="evidence" value="ECO:0007669"/>
    <property type="project" value="InterPro"/>
</dbReference>
<feature type="region of interest" description="Disordered" evidence="5">
    <location>
        <begin position="792"/>
        <end position="827"/>
    </location>
</feature>
<name>A0AAD5Y863_9FUNG</name>
<evidence type="ECO:0000313" key="7">
    <source>
        <dbReference type="EMBL" id="KAJ3257430.1"/>
    </source>
</evidence>
<dbReference type="PANTHER" id="PTHR13900">
    <property type="entry name" value="TRANSCRIPTION INITIATION FACTOR TFIID"/>
    <property type="match status" value="1"/>
</dbReference>
<dbReference type="GO" id="GO:0005669">
    <property type="term" value="C:transcription factor TFIID complex"/>
    <property type="evidence" value="ECO:0007669"/>
    <property type="project" value="InterPro"/>
</dbReference>
<dbReference type="InterPro" id="IPR022591">
    <property type="entry name" value="TAF1_HAT_dom"/>
</dbReference>
<dbReference type="SMART" id="SM00297">
    <property type="entry name" value="BROMO"/>
    <property type="match status" value="1"/>
</dbReference>
<feature type="domain" description="Bromo" evidence="6">
    <location>
        <begin position="989"/>
        <end position="1059"/>
    </location>
</feature>
<comment type="subcellular location">
    <subcellularLocation>
        <location evidence="1">Nucleus</location>
    </subcellularLocation>
</comment>
<reference evidence="7" key="1">
    <citation type="submission" date="2020-05" db="EMBL/GenBank/DDBJ databases">
        <title>Phylogenomic resolution of chytrid fungi.</title>
        <authorList>
            <person name="Stajich J.E."/>
            <person name="Amses K."/>
            <person name="Simmons R."/>
            <person name="Seto K."/>
            <person name="Myers J."/>
            <person name="Bonds A."/>
            <person name="Quandt C.A."/>
            <person name="Barry K."/>
            <person name="Liu P."/>
            <person name="Grigoriev I."/>
            <person name="Longcore J.E."/>
            <person name="James T.Y."/>
        </authorList>
    </citation>
    <scope>NUCLEOTIDE SEQUENCE</scope>
    <source>
        <strain evidence="7">PLAUS21</strain>
    </source>
</reference>
<dbReference type="Pfam" id="PF12157">
    <property type="entry name" value="DUF3591"/>
    <property type="match status" value="1"/>
</dbReference>
<keyword evidence="2 4" id="KW-0103">Bromodomain</keyword>
<dbReference type="GO" id="GO:0016251">
    <property type="term" value="F:RNA polymerase II general transcription initiation factor activity"/>
    <property type="evidence" value="ECO:0007669"/>
    <property type="project" value="InterPro"/>
</dbReference>
<dbReference type="InterPro" id="IPR001487">
    <property type="entry name" value="Bromodomain"/>
</dbReference>
<dbReference type="InterPro" id="IPR036427">
    <property type="entry name" value="Bromodomain-like_sf"/>
</dbReference>
<evidence type="ECO:0000313" key="8">
    <source>
        <dbReference type="Proteomes" id="UP001210925"/>
    </source>
</evidence>
<dbReference type="GO" id="GO:0051123">
    <property type="term" value="P:RNA polymerase II preinitiation complex assembly"/>
    <property type="evidence" value="ECO:0007669"/>
    <property type="project" value="TreeGrafter"/>
</dbReference>
<accession>A0AAD5Y863</accession>
<keyword evidence="8" id="KW-1185">Reference proteome</keyword>